<name>A0A3N1D437_9ACTN</name>
<dbReference type="CDD" id="cd07377">
    <property type="entry name" value="WHTH_GntR"/>
    <property type="match status" value="1"/>
</dbReference>
<dbReference type="SUPFAM" id="SSF46785">
    <property type="entry name" value="Winged helix' DNA-binding domain"/>
    <property type="match status" value="1"/>
</dbReference>
<evidence type="ECO:0000256" key="2">
    <source>
        <dbReference type="ARBA" id="ARBA00023125"/>
    </source>
</evidence>
<dbReference type="GO" id="GO:0003677">
    <property type="term" value="F:DNA binding"/>
    <property type="evidence" value="ECO:0007669"/>
    <property type="project" value="UniProtKB-KW"/>
</dbReference>
<dbReference type="InterPro" id="IPR008920">
    <property type="entry name" value="TF_FadR/GntR_C"/>
</dbReference>
<keyword evidence="6" id="KW-1185">Reference proteome</keyword>
<dbReference type="Proteomes" id="UP000272400">
    <property type="component" value="Unassembled WGS sequence"/>
</dbReference>
<reference evidence="5 6" key="1">
    <citation type="submission" date="2018-11" db="EMBL/GenBank/DDBJ databases">
        <title>Sequencing the genomes of 1000 actinobacteria strains.</title>
        <authorList>
            <person name="Klenk H.-P."/>
        </authorList>
    </citation>
    <scope>NUCLEOTIDE SEQUENCE [LARGE SCALE GENOMIC DNA]</scope>
    <source>
        <strain evidence="5 6">DSM 44254</strain>
    </source>
</reference>
<dbReference type="GO" id="GO:0003700">
    <property type="term" value="F:DNA-binding transcription factor activity"/>
    <property type="evidence" value="ECO:0007669"/>
    <property type="project" value="InterPro"/>
</dbReference>
<dbReference type="RefSeq" id="WP_211359993.1">
    <property type="nucleotide sequence ID" value="NZ_RJKE01000001.1"/>
</dbReference>
<evidence type="ECO:0000256" key="3">
    <source>
        <dbReference type="ARBA" id="ARBA00023163"/>
    </source>
</evidence>
<dbReference type="PANTHER" id="PTHR43537">
    <property type="entry name" value="TRANSCRIPTIONAL REGULATOR, GNTR FAMILY"/>
    <property type="match status" value="1"/>
</dbReference>
<keyword evidence="3" id="KW-0804">Transcription</keyword>
<feature type="domain" description="HTH gntR-type" evidence="4">
    <location>
        <begin position="7"/>
        <end position="74"/>
    </location>
</feature>
<dbReference type="SMART" id="SM00345">
    <property type="entry name" value="HTH_GNTR"/>
    <property type="match status" value="1"/>
</dbReference>
<dbReference type="SUPFAM" id="SSF48008">
    <property type="entry name" value="GntR ligand-binding domain-like"/>
    <property type="match status" value="1"/>
</dbReference>
<dbReference type="PROSITE" id="PS50949">
    <property type="entry name" value="HTH_GNTR"/>
    <property type="match status" value="1"/>
</dbReference>
<organism evidence="5 6">
    <name type="scientific">Actinocorallia herbida</name>
    <dbReference type="NCBI Taxonomy" id="58109"/>
    <lineage>
        <taxon>Bacteria</taxon>
        <taxon>Bacillati</taxon>
        <taxon>Actinomycetota</taxon>
        <taxon>Actinomycetes</taxon>
        <taxon>Streptosporangiales</taxon>
        <taxon>Thermomonosporaceae</taxon>
        <taxon>Actinocorallia</taxon>
    </lineage>
</organism>
<dbReference type="PANTHER" id="PTHR43537:SF45">
    <property type="entry name" value="GNTR FAMILY REGULATORY PROTEIN"/>
    <property type="match status" value="1"/>
</dbReference>
<dbReference type="Pfam" id="PF00392">
    <property type="entry name" value="GntR"/>
    <property type="match status" value="1"/>
</dbReference>
<dbReference type="Gene3D" id="1.20.120.530">
    <property type="entry name" value="GntR ligand-binding domain-like"/>
    <property type="match status" value="1"/>
</dbReference>
<keyword evidence="1" id="KW-0805">Transcription regulation</keyword>
<evidence type="ECO:0000256" key="1">
    <source>
        <dbReference type="ARBA" id="ARBA00023015"/>
    </source>
</evidence>
<dbReference type="InterPro" id="IPR000524">
    <property type="entry name" value="Tscrpt_reg_HTH_GntR"/>
</dbReference>
<dbReference type="SMART" id="SM00895">
    <property type="entry name" value="FCD"/>
    <property type="match status" value="1"/>
</dbReference>
<dbReference type="PRINTS" id="PR00035">
    <property type="entry name" value="HTHGNTR"/>
</dbReference>
<dbReference type="Pfam" id="PF07729">
    <property type="entry name" value="FCD"/>
    <property type="match status" value="1"/>
</dbReference>
<evidence type="ECO:0000313" key="6">
    <source>
        <dbReference type="Proteomes" id="UP000272400"/>
    </source>
</evidence>
<proteinExistence type="predicted"/>
<dbReference type="InterPro" id="IPR036388">
    <property type="entry name" value="WH-like_DNA-bd_sf"/>
</dbReference>
<evidence type="ECO:0000259" key="4">
    <source>
        <dbReference type="PROSITE" id="PS50949"/>
    </source>
</evidence>
<sequence length="211" mass="22644">MDALHPPSLVELVMQRVRADILAGALAPGERLIEEQLTARFGISRAPLREALRLLGQQGLVEHLPRRGVRVAELSAADVDELFGLRDVLERYAVEIALPGPVVLADLASALESMDAAARAGDLLAENDAHHRFHLAVVSLSGHRQLLLAYEPVILKLQLHMAANLRLEAAALSAPEEGVARHRRLFEAIASGDPVLALAGLVSHGARTYAG</sequence>
<keyword evidence="2" id="KW-0238">DNA-binding</keyword>
<gene>
    <name evidence="5" type="ORF">EDD29_5960</name>
</gene>
<dbReference type="InterPro" id="IPR011711">
    <property type="entry name" value="GntR_C"/>
</dbReference>
<comment type="caution">
    <text evidence="5">The sequence shown here is derived from an EMBL/GenBank/DDBJ whole genome shotgun (WGS) entry which is preliminary data.</text>
</comment>
<accession>A0A3N1D437</accession>
<dbReference type="EMBL" id="RJKE01000001">
    <property type="protein sequence ID" value="ROO88297.1"/>
    <property type="molecule type" value="Genomic_DNA"/>
</dbReference>
<dbReference type="Gene3D" id="1.10.10.10">
    <property type="entry name" value="Winged helix-like DNA-binding domain superfamily/Winged helix DNA-binding domain"/>
    <property type="match status" value="1"/>
</dbReference>
<dbReference type="InterPro" id="IPR036390">
    <property type="entry name" value="WH_DNA-bd_sf"/>
</dbReference>
<protein>
    <submittedName>
        <fullName evidence="5">GntR family transcriptional regulator</fullName>
    </submittedName>
</protein>
<evidence type="ECO:0000313" key="5">
    <source>
        <dbReference type="EMBL" id="ROO88297.1"/>
    </source>
</evidence>
<dbReference type="AlphaFoldDB" id="A0A3N1D437"/>